<evidence type="ECO:0000313" key="5">
    <source>
        <dbReference type="EMBL" id="PJE27439.1"/>
    </source>
</evidence>
<dbReference type="CDD" id="cd02440">
    <property type="entry name" value="AdoMet_MTases"/>
    <property type="match status" value="1"/>
</dbReference>
<dbReference type="Gene3D" id="3.40.50.150">
    <property type="entry name" value="Vaccinia Virus protein VP39"/>
    <property type="match status" value="1"/>
</dbReference>
<proteinExistence type="inferred from homology"/>
<keyword evidence="3" id="KW-0808">Transferase</keyword>
<organism evidence="5 6">
    <name type="scientific">Pseudooceanicola antarcticus</name>
    <dbReference type="NCBI Taxonomy" id="1247613"/>
    <lineage>
        <taxon>Bacteria</taxon>
        <taxon>Pseudomonadati</taxon>
        <taxon>Pseudomonadota</taxon>
        <taxon>Alphaproteobacteria</taxon>
        <taxon>Rhodobacterales</taxon>
        <taxon>Paracoccaceae</taxon>
        <taxon>Pseudooceanicola</taxon>
    </lineage>
</organism>
<dbReference type="EMBL" id="PGTD01000017">
    <property type="protein sequence ID" value="PJE27439.1"/>
    <property type="molecule type" value="Genomic_DNA"/>
</dbReference>
<dbReference type="PANTHER" id="PTHR44942">
    <property type="entry name" value="METHYLTRANSF_11 DOMAIN-CONTAINING PROTEIN"/>
    <property type="match status" value="1"/>
</dbReference>
<dbReference type="GO" id="GO:0032259">
    <property type="term" value="P:methylation"/>
    <property type="evidence" value="ECO:0007669"/>
    <property type="project" value="UniProtKB-KW"/>
</dbReference>
<dbReference type="InterPro" id="IPR013216">
    <property type="entry name" value="Methyltransf_11"/>
</dbReference>
<evidence type="ECO:0000256" key="1">
    <source>
        <dbReference type="ARBA" id="ARBA00008361"/>
    </source>
</evidence>
<protein>
    <submittedName>
        <fullName evidence="5">Class I SAM-dependent methyltransferase</fullName>
    </submittedName>
</protein>
<comment type="similarity">
    <text evidence="1">Belongs to the methyltransferase superfamily.</text>
</comment>
<dbReference type="Proteomes" id="UP000231702">
    <property type="component" value="Unassembled WGS sequence"/>
</dbReference>
<dbReference type="SUPFAM" id="SSF53335">
    <property type="entry name" value="S-adenosyl-L-methionine-dependent methyltransferases"/>
    <property type="match status" value="1"/>
</dbReference>
<feature type="domain" description="Methyltransferase type 11" evidence="4">
    <location>
        <begin position="43"/>
        <end position="138"/>
    </location>
</feature>
<dbReference type="PANTHER" id="PTHR44942:SF4">
    <property type="entry name" value="METHYLTRANSFERASE TYPE 11 DOMAIN-CONTAINING PROTEIN"/>
    <property type="match status" value="1"/>
</dbReference>
<comment type="caution">
    <text evidence="5">The sequence shown here is derived from an EMBL/GenBank/DDBJ whole genome shotgun (WGS) entry which is preliminary data.</text>
</comment>
<dbReference type="GO" id="GO:0008168">
    <property type="term" value="F:methyltransferase activity"/>
    <property type="evidence" value="ECO:0007669"/>
    <property type="project" value="UniProtKB-KW"/>
</dbReference>
<evidence type="ECO:0000256" key="3">
    <source>
        <dbReference type="ARBA" id="ARBA00022679"/>
    </source>
</evidence>
<keyword evidence="2 5" id="KW-0489">Methyltransferase</keyword>
<evidence type="ECO:0000256" key="2">
    <source>
        <dbReference type="ARBA" id="ARBA00022603"/>
    </source>
</evidence>
<gene>
    <name evidence="5" type="ORF">CVM39_12670</name>
</gene>
<dbReference type="InterPro" id="IPR029063">
    <property type="entry name" value="SAM-dependent_MTases_sf"/>
</dbReference>
<dbReference type="InterPro" id="IPR051052">
    <property type="entry name" value="Diverse_substrate_MTase"/>
</dbReference>
<dbReference type="Pfam" id="PF08241">
    <property type="entry name" value="Methyltransf_11"/>
    <property type="match status" value="1"/>
</dbReference>
<keyword evidence="6" id="KW-1185">Reference proteome</keyword>
<evidence type="ECO:0000259" key="4">
    <source>
        <dbReference type="Pfam" id="PF08241"/>
    </source>
</evidence>
<sequence>MMQEHAERFEGLAEAYALYRPDYPARAFRELLPLSTSDRALAVDVGAGPGTSTRPMRAALPASWLVTAVEPGRDMRRVLARSFREDPRVQVTDGTAEALPLPRGSAGLVVACSAFHCFDAQGFFAEARRVTAPGGVLALLRNRMVPTPLSEEIMAHVTRAARQAGALWDISGHREPTVRELSSVEGFKTARSRTYRWSETRDRRGVVDFYLTRSSVWSLVRRVGLGPVMRDLEEICARHIEKDTAAPLEWETTVKWTQRR</sequence>
<accession>A0ABX4MKV2</accession>
<name>A0ABX4MKV2_9RHOB</name>
<reference evidence="5 6" key="1">
    <citation type="journal article" date="2018" name="Int. J. Syst. Evol. Microbiol.">
        <title>Pseudooceanicola lipolyticus sp. nov., a marine alphaproteobacterium, reclassification of Oceanicola flagellatus as Pseudooceanicola flagellatus comb. nov. and emended description of the genus Pseudooceanicola.</title>
        <authorList>
            <person name="Huang M.-M."/>
            <person name="Guo L.-L."/>
            <person name="Wu Y.-H."/>
            <person name="Lai Q.-L."/>
            <person name="Shao Z.-Z."/>
            <person name="Wang C.-S."/>
            <person name="Wu M."/>
            <person name="Xu X.-W."/>
        </authorList>
    </citation>
    <scope>NUCLEOTIDE SEQUENCE [LARGE SCALE GENOMIC DNA]</scope>
    <source>
        <strain evidence="5 6">Ar-45</strain>
    </source>
</reference>
<evidence type="ECO:0000313" key="6">
    <source>
        <dbReference type="Proteomes" id="UP000231702"/>
    </source>
</evidence>